<evidence type="ECO:0000256" key="12">
    <source>
        <dbReference type="ARBA" id="ARBA00023315"/>
    </source>
</evidence>
<keyword evidence="11" id="KW-1208">Phospholipid metabolism</keyword>
<keyword evidence="10" id="KW-0594">Phospholipid biosynthesis</keyword>
<keyword evidence="8" id="KW-0443">Lipid metabolism</keyword>
<dbReference type="GeneID" id="20210442"/>
<dbReference type="CDD" id="cd07991">
    <property type="entry name" value="LPLAT_LPCAT1-like"/>
    <property type="match status" value="1"/>
</dbReference>
<feature type="transmembrane region" description="Helical" evidence="14">
    <location>
        <begin position="12"/>
        <end position="33"/>
    </location>
</feature>
<reference evidence="17" key="3">
    <citation type="submission" date="2015-06" db="UniProtKB">
        <authorList>
            <consortium name="EnsemblMetazoa"/>
        </authorList>
    </citation>
    <scope>IDENTIFICATION</scope>
</reference>
<comment type="subcellular location">
    <subcellularLocation>
        <location evidence="1">Membrane</location>
    </subcellularLocation>
</comment>
<dbReference type="GO" id="GO:0016020">
    <property type="term" value="C:membrane"/>
    <property type="evidence" value="ECO:0007669"/>
    <property type="project" value="UniProtKB-SubCell"/>
</dbReference>
<dbReference type="OMA" id="MAGNGCR"/>
<evidence type="ECO:0000256" key="6">
    <source>
        <dbReference type="ARBA" id="ARBA00022692"/>
    </source>
</evidence>
<evidence type="ECO:0000256" key="3">
    <source>
        <dbReference type="ARBA" id="ARBA00008655"/>
    </source>
</evidence>
<dbReference type="SUPFAM" id="SSF69593">
    <property type="entry name" value="Glycerol-3-phosphate (1)-acyltransferase"/>
    <property type="match status" value="1"/>
</dbReference>
<dbReference type="InterPro" id="IPR002123">
    <property type="entry name" value="Plipid/glycerol_acylTrfase"/>
</dbReference>
<dbReference type="EnsemblMetazoa" id="HelroT186124">
    <property type="protein sequence ID" value="HelroP186124"/>
    <property type="gene ID" value="HelroG186124"/>
</dbReference>
<evidence type="ECO:0000256" key="2">
    <source>
        <dbReference type="ARBA" id="ARBA00005189"/>
    </source>
</evidence>
<feature type="transmembrane region" description="Helical" evidence="14">
    <location>
        <begin position="158"/>
        <end position="176"/>
    </location>
</feature>
<comment type="pathway">
    <text evidence="13">Phospholipid metabolism.</text>
</comment>
<evidence type="ECO:0000256" key="10">
    <source>
        <dbReference type="ARBA" id="ARBA00023209"/>
    </source>
</evidence>
<dbReference type="EMBL" id="AMQM01007544">
    <property type="status" value="NOT_ANNOTATED_CDS"/>
    <property type="molecule type" value="Genomic_DNA"/>
</dbReference>
<evidence type="ECO:0000256" key="9">
    <source>
        <dbReference type="ARBA" id="ARBA00023136"/>
    </source>
</evidence>
<dbReference type="HOGENOM" id="CLU_031080_0_1_1"/>
<dbReference type="OrthoDB" id="10051137at2759"/>
<dbReference type="STRING" id="6412.T1FNP5"/>
<evidence type="ECO:0000313" key="18">
    <source>
        <dbReference type="Proteomes" id="UP000015101"/>
    </source>
</evidence>
<name>T1FNP5_HELRO</name>
<dbReference type="InterPro" id="IPR045252">
    <property type="entry name" value="LPCAT1-like"/>
</dbReference>
<dbReference type="PANTHER" id="PTHR23063:SF2">
    <property type="entry name" value="GLYCEROL-3-PHOSPHATE ACYLTRANSFERASE 4, ISOFORM D-RELATED"/>
    <property type="match status" value="1"/>
</dbReference>
<keyword evidence="6 14" id="KW-0812">Transmembrane</keyword>
<dbReference type="SMART" id="SM00563">
    <property type="entry name" value="PlsC"/>
    <property type="match status" value="1"/>
</dbReference>
<keyword evidence="4" id="KW-0444">Lipid biosynthesis</keyword>
<evidence type="ECO:0000256" key="8">
    <source>
        <dbReference type="ARBA" id="ARBA00023098"/>
    </source>
</evidence>
<evidence type="ECO:0000256" key="5">
    <source>
        <dbReference type="ARBA" id="ARBA00022679"/>
    </source>
</evidence>
<proteinExistence type="inferred from homology"/>
<dbReference type="KEGG" id="hro:HELRODRAFT_186124"/>
<gene>
    <name evidence="17" type="primary">20210442</name>
    <name evidence="16" type="ORF">HELRODRAFT_186124</name>
</gene>
<comment type="pathway">
    <text evidence="2">Lipid metabolism.</text>
</comment>
<keyword evidence="5" id="KW-0808">Transferase</keyword>
<evidence type="ECO:0000313" key="17">
    <source>
        <dbReference type="EnsemblMetazoa" id="HelroP186124"/>
    </source>
</evidence>
<evidence type="ECO:0000256" key="13">
    <source>
        <dbReference type="ARBA" id="ARBA00025707"/>
    </source>
</evidence>
<keyword evidence="7 14" id="KW-1133">Transmembrane helix</keyword>
<organism evidence="17 18">
    <name type="scientific">Helobdella robusta</name>
    <name type="common">Californian leech</name>
    <dbReference type="NCBI Taxonomy" id="6412"/>
    <lineage>
        <taxon>Eukaryota</taxon>
        <taxon>Metazoa</taxon>
        <taxon>Spiralia</taxon>
        <taxon>Lophotrochozoa</taxon>
        <taxon>Annelida</taxon>
        <taxon>Clitellata</taxon>
        <taxon>Hirudinea</taxon>
        <taxon>Rhynchobdellida</taxon>
        <taxon>Glossiphoniidae</taxon>
        <taxon>Helobdella</taxon>
    </lineage>
</organism>
<evidence type="ECO:0000256" key="11">
    <source>
        <dbReference type="ARBA" id="ARBA00023264"/>
    </source>
</evidence>
<keyword evidence="18" id="KW-1185">Reference proteome</keyword>
<accession>T1FNP5</accession>
<dbReference type="PANTHER" id="PTHR23063">
    <property type="entry name" value="PHOSPHOLIPID ACYLTRANSFERASE"/>
    <property type="match status" value="1"/>
</dbReference>
<feature type="domain" description="Phospholipid/glycerol acyltransferase" evidence="15">
    <location>
        <begin position="244"/>
        <end position="355"/>
    </location>
</feature>
<evidence type="ECO:0000256" key="1">
    <source>
        <dbReference type="ARBA" id="ARBA00004370"/>
    </source>
</evidence>
<reference evidence="18" key="1">
    <citation type="submission" date="2012-12" db="EMBL/GenBank/DDBJ databases">
        <authorList>
            <person name="Hellsten U."/>
            <person name="Grimwood J."/>
            <person name="Chapman J.A."/>
            <person name="Shapiro H."/>
            <person name="Aerts A."/>
            <person name="Otillar R.P."/>
            <person name="Terry A.Y."/>
            <person name="Boore J.L."/>
            <person name="Simakov O."/>
            <person name="Marletaz F."/>
            <person name="Cho S.-J."/>
            <person name="Edsinger-Gonzales E."/>
            <person name="Havlak P."/>
            <person name="Kuo D.-H."/>
            <person name="Larsson T."/>
            <person name="Lv J."/>
            <person name="Arendt D."/>
            <person name="Savage R."/>
            <person name="Osoegawa K."/>
            <person name="de Jong P."/>
            <person name="Lindberg D.R."/>
            <person name="Seaver E.C."/>
            <person name="Weisblat D.A."/>
            <person name="Putnam N.H."/>
            <person name="Grigoriev I.V."/>
            <person name="Rokhsar D.S."/>
        </authorList>
    </citation>
    <scope>NUCLEOTIDE SEQUENCE</scope>
</reference>
<dbReference type="Proteomes" id="UP000015101">
    <property type="component" value="Unassembled WGS sequence"/>
</dbReference>
<protein>
    <recommendedName>
        <fullName evidence="15">Phospholipid/glycerol acyltransferase domain-containing protein</fullName>
    </recommendedName>
</protein>
<dbReference type="InParanoid" id="T1FNP5"/>
<dbReference type="RefSeq" id="XP_009029383.1">
    <property type="nucleotide sequence ID" value="XM_009031135.1"/>
</dbReference>
<feature type="transmembrane region" description="Helical" evidence="14">
    <location>
        <begin position="182"/>
        <end position="199"/>
    </location>
</feature>
<keyword evidence="9 14" id="KW-0472">Membrane</keyword>
<dbReference type="EMBL" id="KB097640">
    <property type="protein sequence ID" value="ESN92447.1"/>
    <property type="molecule type" value="Genomic_DNA"/>
</dbReference>
<dbReference type="GO" id="GO:0008374">
    <property type="term" value="F:O-acyltransferase activity"/>
    <property type="evidence" value="ECO:0007669"/>
    <property type="project" value="InterPro"/>
</dbReference>
<evidence type="ECO:0000313" key="16">
    <source>
        <dbReference type="EMBL" id="ESN92447.1"/>
    </source>
</evidence>
<dbReference type="eggNOG" id="KOG2898">
    <property type="taxonomic scope" value="Eukaryota"/>
</dbReference>
<dbReference type="CTD" id="20210442"/>
<dbReference type="FunCoup" id="T1FNP5">
    <property type="interactions" value="1359"/>
</dbReference>
<comment type="similarity">
    <text evidence="3">Belongs to the 1-acyl-sn-glycerol-3-phosphate acyltransferase family.</text>
</comment>
<evidence type="ECO:0000256" key="7">
    <source>
        <dbReference type="ARBA" id="ARBA00022989"/>
    </source>
</evidence>
<reference evidence="16 18" key="2">
    <citation type="journal article" date="2013" name="Nature">
        <title>Insights into bilaterian evolution from three spiralian genomes.</title>
        <authorList>
            <person name="Simakov O."/>
            <person name="Marletaz F."/>
            <person name="Cho S.J."/>
            <person name="Edsinger-Gonzales E."/>
            <person name="Havlak P."/>
            <person name="Hellsten U."/>
            <person name="Kuo D.H."/>
            <person name="Larsson T."/>
            <person name="Lv J."/>
            <person name="Arendt D."/>
            <person name="Savage R."/>
            <person name="Osoegawa K."/>
            <person name="de Jong P."/>
            <person name="Grimwood J."/>
            <person name="Chapman J.A."/>
            <person name="Shapiro H."/>
            <person name="Aerts A."/>
            <person name="Otillar R.P."/>
            <person name="Terry A.Y."/>
            <person name="Boore J.L."/>
            <person name="Grigoriev I.V."/>
            <person name="Lindberg D.R."/>
            <person name="Seaver E.C."/>
            <person name="Weisblat D.A."/>
            <person name="Putnam N.H."/>
            <person name="Rokhsar D.S."/>
        </authorList>
    </citation>
    <scope>NUCLEOTIDE SEQUENCE</scope>
</reference>
<keyword evidence="12" id="KW-0012">Acyltransferase</keyword>
<dbReference type="GO" id="GO:0008654">
    <property type="term" value="P:phospholipid biosynthetic process"/>
    <property type="evidence" value="ECO:0007669"/>
    <property type="project" value="UniProtKB-KW"/>
</dbReference>
<evidence type="ECO:0000259" key="15">
    <source>
        <dbReference type="SMART" id="SM00563"/>
    </source>
</evidence>
<dbReference type="AlphaFoldDB" id="T1FNP5"/>
<evidence type="ECO:0000256" key="4">
    <source>
        <dbReference type="ARBA" id="ARBA00022516"/>
    </source>
</evidence>
<evidence type="ECO:0000256" key="14">
    <source>
        <dbReference type="SAM" id="Phobius"/>
    </source>
</evidence>
<dbReference type="Pfam" id="PF01553">
    <property type="entry name" value="Acyltransferase"/>
    <property type="match status" value="1"/>
</dbReference>
<sequence length="452" mass="51813">MFFTLENLIYATLSIIFAPGFLLYLLVILMAAFGKSSGITKLYTKIMILIFEWGKHRIEIHNKALENNNKSSNNDQGNDDQVCDDENQDVAPAYRHPKIEFRRSIEDLHGAFTLADIMYFCRSGIKVIVDDEVTQRFDAAELPSWNLLTRTNNHYEFISWRLSILWGLGCILRLGILFPFRLILALISLTCFFVGTALIGRIQDEKSRRKYYCWLSLAIFRMMSRSFSSVITYHNRENRAKGGGICVANHTSPIDIIILGCDNCYAMVGQIQGGLFGSVQNAMSKAEHQVWFQRTEMKDRLSVTKRLKDHVEDKSLLPILIFPEGTCINNTSIMMFKKGSFEVGGTIYPVAIKYDSRFADPFWNSSKETLTRHLLNILTSWALVADVWYLPPQTQQPGETAIEFTNRVKSLIAKQGGLVDLDWDGQLKREKPKPALMKKKQEEYSRRLLNME</sequence>